<gene>
    <name evidence="1" type="ORF">VB776_20680</name>
</gene>
<evidence type="ECO:0000313" key="1">
    <source>
        <dbReference type="EMBL" id="MEA5405366.1"/>
    </source>
</evidence>
<organism evidence="1 2">
    <name type="scientific">Arcicella gelida</name>
    <dbReference type="NCBI Taxonomy" id="2984195"/>
    <lineage>
        <taxon>Bacteria</taxon>
        <taxon>Pseudomonadati</taxon>
        <taxon>Bacteroidota</taxon>
        <taxon>Cytophagia</taxon>
        <taxon>Cytophagales</taxon>
        <taxon>Flectobacillaceae</taxon>
        <taxon>Arcicella</taxon>
    </lineage>
</organism>
<sequence length="166" mass="19502">MSKYLLDSNVFIQAHRMHYPFDVVPSFWDKLITLSDDDVIFSIDKVKKELYDHQNPDILGKWCHNDIKSNFFVDSSNCIDKYGLIANWAVANNHHYKQTAIDEFLSPDLADPWLIAYAMKNNNVIVTYEVSRPEMKAKIKIPEPCNHFGVRFITPIEMFRELKEKF</sequence>
<name>A0ABU5SA52_9BACT</name>
<accession>A0ABU5SA52</accession>
<dbReference type="PIRSF" id="PIRSF008505">
    <property type="entry name" value="UCP008505"/>
    <property type="match status" value="1"/>
</dbReference>
<protein>
    <submittedName>
        <fullName evidence="1">DUF4411 family protein</fullName>
    </submittedName>
</protein>
<dbReference type="Proteomes" id="UP001303899">
    <property type="component" value="Unassembled WGS sequence"/>
</dbReference>
<keyword evidence="2" id="KW-1185">Reference proteome</keyword>
<reference evidence="1 2" key="1">
    <citation type="submission" date="2023-12" db="EMBL/GenBank/DDBJ databases">
        <title>Novel species of the genus Arcicella isolated from rivers.</title>
        <authorList>
            <person name="Lu H."/>
        </authorList>
    </citation>
    <scope>NUCLEOTIDE SEQUENCE [LARGE SCALE GENOMIC DNA]</scope>
    <source>
        <strain evidence="1 2">DC2W</strain>
    </source>
</reference>
<dbReference type="RefSeq" id="WP_323698776.1">
    <property type="nucleotide sequence ID" value="NZ_JAYGIL010000035.1"/>
</dbReference>
<dbReference type="EMBL" id="JAYGIL010000035">
    <property type="protein sequence ID" value="MEA5405366.1"/>
    <property type="molecule type" value="Genomic_DNA"/>
</dbReference>
<dbReference type="InterPro" id="IPR016541">
    <property type="entry name" value="UCP008505"/>
</dbReference>
<comment type="caution">
    <text evidence="1">The sequence shown here is derived from an EMBL/GenBank/DDBJ whole genome shotgun (WGS) entry which is preliminary data.</text>
</comment>
<dbReference type="Pfam" id="PF14367">
    <property type="entry name" value="DUF4411"/>
    <property type="match status" value="1"/>
</dbReference>
<proteinExistence type="predicted"/>
<evidence type="ECO:0000313" key="2">
    <source>
        <dbReference type="Proteomes" id="UP001303899"/>
    </source>
</evidence>